<dbReference type="GO" id="GO:0016740">
    <property type="term" value="F:transferase activity"/>
    <property type="evidence" value="ECO:0007669"/>
    <property type="project" value="UniProtKB-KW"/>
</dbReference>
<evidence type="ECO:0000256" key="10">
    <source>
        <dbReference type="ARBA" id="ARBA00022840"/>
    </source>
</evidence>
<dbReference type="GO" id="GO:0004527">
    <property type="term" value="F:exonuclease activity"/>
    <property type="evidence" value="ECO:0007669"/>
    <property type="project" value="UniProtKB-KW"/>
</dbReference>
<evidence type="ECO:0000256" key="9">
    <source>
        <dbReference type="ARBA" id="ARBA00022839"/>
    </source>
</evidence>
<keyword evidence="7" id="KW-0255">Endonuclease</keyword>
<keyword evidence="5" id="KW-0540">Nuclease</keyword>
<dbReference type="GO" id="GO:0051607">
    <property type="term" value="P:defense response to virus"/>
    <property type="evidence" value="ECO:0007669"/>
    <property type="project" value="UniProtKB-KW"/>
</dbReference>
<dbReference type="PANTHER" id="PTHR36528:SF1">
    <property type="entry name" value="CRISPR SYSTEM SINGLE-STRAND-SPECIFIC DEOXYRIBONUCLEASE CAS10_CSM1 (SUBTYPE III-A)"/>
    <property type="match status" value="1"/>
</dbReference>
<feature type="domain" description="GGDEF" evidence="13">
    <location>
        <begin position="535"/>
        <end position="683"/>
    </location>
</feature>
<keyword evidence="4" id="KW-0808">Transferase</keyword>
<dbReference type="InterPro" id="IPR006674">
    <property type="entry name" value="HD_domain"/>
</dbReference>
<dbReference type="SUPFAM" id="SSF109604">
    <property type="entry name" value="HD-domain/PDEase-like"/>
    <property type="match status" value="1"/>
</dbReference>
<keyword evidence="8" id="KW-0378">Hydrolase</keyword>
<dbReference type="Gene3D" id="3.30.70.270">
    <property type="match status" value="1"/>
</dbReference>
<dbReference type="InterPro" id="IPR000160">
    <property type="entry name" value="GGDEF_dom"/>
</dbReference>
<keyword evidence="6" id="KW-0547">Nucleotide-binding</keyword>
<dbReference type="PANTHER" id="PTHR36528">
    <property type="entry name" value="CRISPR SYSTEM SINGLE-STRAND-SPECIFIC DEOXYRIBONUCLEASE CAS10/CSM1 (SUBTYPE III-A)"/>
    <property type="match status" value="1"/>
</dbReference>
<dbReference type="EMBL" id="MWDQ01000017">
    <property type="protein sequence ID" value="OQB75303.1"/>
    <property type="molecule type" value="Genomic_DNA"/>
</dbReference>
<dbReference type="Gene3D" id="1.10.3210.10">
    <property type="entry name" value="Hypothetical protein af1432"/>
    <property type="match status" value="1"/>
</dbReference>
<comment type="caution">
    <text evidence="14">The sequence shown here is derived from an EMBL/GenBank/DDBJ whole genome shotgun (WGS) entry which is preliminary data.</text>
</comment>
<evidence type="ECO:0000256" key="12">
    <source>
        <dbReference type="ARBA" id="ARBA00032922"/>
    </source>
</evidence>
<dbReference type="InterPro" id="IPR041062">
    <property type="entry name" value="Csm1_B"/>
</dbReference>
<dbReference type="Pfam" id="PF22335">
    <property type="entry name" value="Cas10-Cmr2_palm2"/>
    <property type="match status" value="1"/>
</dbReference>
<evidence type="ECO:0000256" key="1">
    <source>
        <dbReference type="ARBA" id="ARBA00001968"/>
    </source>
</evidence>
<comment type="similarity">
    <text evidence="2">Belongs to the CRISPR-associated Cas10/Csm1 family.</text>
</comment>
<evidence type="ECO:0000256" key="11">
    <source>
        <dbReference type="ARBA" id="ARBA00023118"/>
    </source>
</evidence>
<keyword evidence="11" id="KW-0051">Antiviral defense</keyword>
<evidence type="ECO:0000256" key="5">
    <source>
        <dbReference type="ARBA" id="ARBA00022722"/>
    </source>
</evidence>
<dbReference type="InterPro" id="IPR052117">
    <property type="entry name" value="Cas10/Csm1_subtype-III-A"/>
</dbReference>
<evidence type="ECO:0000259" key="13">
    <source>
        <dbReference type="PROSITE" id="PS50887"/>
    </source>
</evidence>
<proteinExistence type="inferred from homology"/>
<dbReference type="NCBIfam" id="TIGR02578">
    <property type="entry name" value="cas_TM1811_Csm1"/>
    <property type="match status" value="1"/>
</dbReference>
<keyword evidence="9" id="KW-0269">Exonuclease</keyword>
<comment type="cofactor">
    <cofactor evidence="1">
        <name>a divalent metal cation</name>
        <dbReference type="ChEBI" id="CHEBI:60240"/>
    </cofactor>
</comment>
<sequence>MDKKQEAVILGGLLHDIGKFYQRAYPDKTNLSQQTKNLEGYICPFNKKGNFFTHQHVLWTNEFFNKYLKGYDDVASIAVYHHRPDKFEDKIVQLADWLSSGERRKREPEETLPVEVKQEPLISIFSQIEINNKKTDIHFCPAVSIGKKIEDLFPCKNKTDALNEKKNFTALWDGFSTEIGHIKPSDGFNKNYPRIQHLLEKYTLFVPSSAYFDKPEVSLFHHLKSSAAIAGCLVNLDISEKDLDDIIETFYIKPSQILQRKDFVLVSGDLSGIQNFIYSVTTKQALKGLRGRSFYLQIVSETIARYILDEFNLPECNLLFLGGGNFTLLLPNTPDFPEKIKNLAKTIGKNMLDLHNGRIISVLGYTTLSYQDFTTENFSRKIEDLRNIMTREKRRKLSPVFEEKNLFKPYPQFIDKELYGCEICGKEIETEGKCSLCSSFENLSKEIRYSKTLEIEHIKYEKEQMPVDSWEQFPSTLGYKYTFKKESLGSRSDKITYIFNNPDFLTGRCDGWRFESIYSPEGTLEDLSKVATGVKKWAALRMDVDNLGLIFSEGLKEKSNGQNKDVQKISISRYSMLSSMVSLFFSIGINHLRETRYQNCCVVYSGGDDLFIIGPWSDIPNFATDIRESFIRYTCNHPGITISGGIFIAPSSGFPVYRAAIEAGQLEEKAKTGEKNKISFLDTSINWQDFYKIHQIAEEIYTLIEKKNVSRSLLYVLYAGYEEEKLLSNKKIKKIPYVRIWRIFYAIKRFMERHKQKEIQEELDEIRKQFISDFRLQPNLNTAVRWAELLTTKEKGEKNEQ</sequence>
<evidence type="ECO:0000256" key="7">
    <source>
        <dbReference type="ARBA" id="ARBA00022759"/>
    </source>
</evidence>
<dbReference type="Pfam" id="PF18211">
    <property type="entry name" value="Csm1_B"/>
    <property type="match status" value="1"/>
</dbReference>
<keyword evidence="10" id="KW-0067">ATP-binding</keyword>
<dbReference type="InterPro" id="IPR043128">
    <property type="entry name" value="Rev_trsase/Diguanyl_cyclase"/>
</dbReference>
<dbReference type="Proteomes" id="UP000485562">
    <property type="component" value="Unassembled WGS sequence"/>
</dbReference>
<evidence type="ECO:0000256" key="4">
    <source>
        <dbReference type="ARBA" id="ARBA00022679"/>
    </source>
</evidence>
<dbReference type="Pfam" id="PF01966">
    <property type="entry name" value="HD"/>
    <property type="match status" value="1"/>
</dbReference>
<gene>
    <name evidence="14" type="ORF">BWX89_00063</name>
</gene>
<dbReference type="GO" id="GO:0004519">
    <property type="term" value="F:endonuclease activity"/>
    <property type="evidence" value="ECO:0007669"/>
    <property type="project" value="UniProtKB-KW"/>
</dbReference>
<dbReference type="InterPro" id="IPR054767">
    <property type="entry name" value="Cas10-Cmr2_palm2"/>
</dbReference>
<reference evidence="14" key="1">
    <citation type="submission" date="2017-02" db="EMBL/GenBank/DDBJ databases">
        <title>Delving into the versatile metabolic prowess of the omnipresent phylum Bacteroidetes.</title>
        <authorList>
            <person name="Nobu M.K."/>
            <person name="Mei R."/>
            <person name="Narihiro T."/>
            <person name="Kuroda K."/>
            <person name="Liu W.-T."/>
        </authorList>
    </citation>
    <scope>NUCLEOTIDE SEQUENCE</scope>
    <source>
        <strain evidence="14">ADurb.Bin131</strain>
    </source>
</reference>
<dbReference type="PROSITE" id="PS50887">
    <property type="entry name" value="GGDEF"/>
    <property type="match status" value="1"/>
</dbReference>
<evidence type="ECO:0000256" key="3">
    <source>
        <dbReference type="ARBA" id="ARBA00014333"/>
    </source>
</evidence>
<accession>A0A1V6CEL5</accession>
<protein>
    <recommendedName>
        <fullName evidence="3">CRISPR system single-strand-specific deoxyribonuclease Cas10/Csm1 (subtype III-A)</fullName>
    </recommendedName>
    <alternativeName>
        <fullName evidence="12">Cyclic oligoadenylate synthase</fullName>
    </alternativeName>
</protein>
<dbReference type="GO" id="GO:0005524">
    <property type="term" value="F:ATP binding"/>
    <property type="evidence" value="ECO:0007669"/>
    <property type="project" value="UniProtKB-KW"/>
</dbReference>
<dbReference type="InterPro" id="IPR013408">
    <property type="entry name" value="Cas10/Csm1"/>
</dbReference>
<dbReference type="AlphaFoldDB" id="A0A1V6CEL5"/>
<name>A0A1V6CEL5_UNCT6</name>
<evidence type="ECO:0000313" key="14">
    <source>
        <dbReference type="EMBL" id="OQB75303.1"/>
    </source>
</evidence>
<evidence type="ECO:0000256" key="8">
    <source>
        <dbReference type="ARBA" id="ARBA00022801"/>
    </source>
</evidence>
<evidence type="ECO:0000256" key="6">
    <source>
        <dbReference type="ARBA" id="ARBA00022741"/>
    </source>
</evidence>
<organism evidence="14">
    <name type="scientific">candidate division TA06 bacterium ADurb.Bin131</name>
    <dbReference type="NCBI Taxonomy" id="1852827"/>
    <lineage>
        <taxon>Bacteria</taxon>
        <taxon>Bacteria division TA06</taxon>
    </lineage>
</organism>
<evidence type="ECO:0000256" key="2">
    <source>
        <dbReference type="ARBA" id="ARBA00005700"/>
    </source>
</evidence>